<comment type="function">
    <text evidence="2">Could be a mediator in iron transactions between iron acquisition and iron-requiring processes, such as synthesis and/or repair of Fe-S clusters in biosynthetic enzymes.</text>
</comment>
<proteinExistence type="inferred from homology"/>
<dbReference type="Proteomes" id="UP001178354">
    <property type="component" value="Unassembled WGS sequence"/>
</dbReference>
<dbReference type="Gene3D" id="1.10.3880.10">
    <property type="entry name" value="Fe(II) trafficking protein YggX"/>
    <property type="match status" value="1"/>
</dbReference>
<protein>
    <recommendedName>
        <fullName evidence="2">Probable Fe(2+)-trafficking protein</fullName>
    </recommendedName>
</protein>
<comment type="caution">
    <text evidence="3">The sequence shown here is derived from an EMBL/GenBank/DDBJ whole genome shotgun (WGS) entry which is preliminary data.</text>
</comment>
<keyword evidence="4" id="KW-1185">Reference proteome</keyword>
<reference evidence="3" key="1">
    <citation type="journal article" date="2010" name="Int. J. Syst. Evol. Microbiol.">
        <title>Porticoccus litoralis gen. nov., sp. nov., a gammaproteobacterium isolated from the Yellow Sea.</title>
        <authorList>
            <person name="Oh H.M."/>
            <person name="Kim H."/>
            <person name="Kim K.M."/>
            <person name="Min G.S."/>
            <person name="Cho J.C."/>
        </authorList>
    </citation>
    <scope>NUCLEOTIDE SEQUENCE</scope>
    <source>
        <strain evidence="3">DSM 25064</strain>
    </source>
</reference>
<dbReference type="GO" id="GO:0005506">
    <property type="term" value="F:iron ion binding"/>
    <property type="evidence" value="ECO:0007669"/>
    <property type="project" value="UniProtKB-UniRule"/>
</dbReference>
<dbReference type="GO" id="GO:0034599">
    <property type="term" value="P:cellular response to oxidative stress"/>
    <property type="evidence" value="ECO:0007669"/>
    <property type="project" value="TreeGrafter"/>
</dbReference>
<dbReference type="NCBIfam" id="NF003817">
    <property type="entry name" value="PRK05408.1"/>
    <property type="match status" value="1"/>
</dbReference>
<accession>A0AAW8B0W7</accession>
<evidence type="ECO:0000313" key="4">
    <source>
        <dbReference type="Proteomes" id="UP001178354"/>
    </source>
</evidence>
<evidence type="ECO:0000313" key="3">
    <source>
        <dbReference type="EMBL" id="MDP1519593.1"/>
    </source>
</evidence>
<gene>
    <name evidence="3" type="ORF">Q8A57_01245</name>
</gene>
<dbReference type="AlphaFoldDB" id="A0AAW8B0W7"/>
<reference evidence="3" key="2">
    <citation type="submission" date="2023-08" db="EMBL/GenBank/DDBJ databases">
        <authorList>
            <person name="Luo J."/>
        </authorList>
    </citation>
    <scope>NUCLEOTIDE SEQUENCE</scope>
    <source>
        <strain evidence="3">DSM 25064</strain>
    </source>
</reference>
<organism evidence="3 4">
    <name type="scientific">Porticoccus litoralis</name>
    <dbReference type="NCBI Taxonomy" id="434086"/>
    <lineage>
        <taxon>Bacteria</taxon>
        <taxon>Pseudomonadati</taxon>
        <taxon>Pseudomonadota</taxon>
        <taxon>Gammaproteobacteria</taxon>
        <taxon>Cellvibrionales</taxon>
        <taxon>Porticoccaceae</taxon>
        <taxon>Porticoccus</taxon>
    </lineage>
</organism>
<dbReference type="SUPFAM" id="SSF111148">
    <property type="entry name" value="YggX-like"/>
    <property type="match status" value="1"/>
</dbReference>
<name>A0AAW8B0W7_9GAMM</name>
<dbReference type="InterPro" id="IPR036766">
    <property type="entry name" value="Fe_traffick_prot_YggX_sf"/>
</dbReference>
<sequence length="90" mass="10504">MARMVHCKKFNEELEGLDAPPFPGPKGQDIFENVSKKAWSEWLEHQTRLINEKHLNMMDLTARTYLNEQRDRFLSGQEIDEAEGFVPPSE</sequence>
<evidence type="ECO:0000256" key="1">
    <source>
        <dbReference type="ARBA" id="ARBA00023004"/>
    </source>
</evidence>
<dbReference type="PANTHER" id="PTHR36965">
    <property type="entry name" value="FE(2+)-TRAFFICKING PROTEIN-RELATED"/>
    <property type="match status" value="1"/>
</dbReference>
<evidence type="ECO:0000256" key="2">
    <source>
        <dbReference type="HAMAP-Rule" id="MF_00686"/>
    </source>
</evidence>
<comment type="similarity">
    <text evidence="2">Belongs to the Fe(2+)-trafficking protein family.</text>
</comment>
<dbReference type="InterPro" id="IPR007457">
    <property type="entry name" value="Fe_traffick_prot_YggX"/>
</dbReference>
<dbReference type="PIRSF" id="PIRSF029827">
    <property type="entry name" value="Fe_traffic_YggX"/>
    <property type="match status" value="1"/>
</dbReference>
<dbReference type="PANTHER" id="PTHR36965:SF1">
    <property type="entry name" value="FE(2+)-TRAFFICKING PROTEIN-RELATED"/>
    <property type="match status" value="1"/>
</dbReference>
<dbReference type="RefSeq" id="WP_305169106.1">
    <property type="nucleotide sequence ID" value="NZ_JAUUUU010000001.1"/>
</dbReference>
<dbReference type="GO" id="GO:0005829">
    <property type="term" value="C:cytosol"/>
    <property type="evidence" value="ECO:0007669"/>
    <property type="project" value="TreeGrafter"/>
</dbReference>
<dbReference type="HAMAP" id="MF_00686">
    <property type="entry name" value="Fe_traffic_YggX"/>
    <property type="match status" value="1"/>
</dbReference>
<dbReference type="EMBL" id="JAUUUU010000001">
    <property type="protein sequence ID" value="MDP1519593.1"/>
    <property type="molecule type" value="Genomic_DNA"/>
</dbReference>
<keyword evidence="1 2" id="KW-0408">Iron</keyword>
<dbReference type="Pfam" id="PF04362">
    <property type="entry name" value="Iron_traffic"/>
    <property type="match status" value="1"/>
</dbReference>